<dbReference type="GO" id="GO:0005829">
    <property type="term" value="C:cytosol"/>
    <property type="evidence" value="ECO:0007669"/>
    <property type="project" value="TreeGrafter"/>
</dbReference>
<organism evidence="8 9">
    <name type="scientific">Ectocarpus siliculosus</name>
    <name type="common">Brown alga</name>
    <name type="synonym">Conferva siliculosa</name>
    <dbReference type="NCBI Taxonomy" id="2880"/>
    <lineage>
        <taxon>Eukaryota</taxon>
        <taxon>Sar</taxon>
        <taxon>Stramenopiles</taxon>
        <taxon>Ochrophyta</taxon>
        <taxon>PX clade</taxon>
        <taxon>Phaeophyceae</taxon>
        <taxon>Ectocarpales</taxon>
        <taxon>Ectocarpaceae</taxon>
        <taxon>Ectocarpus</taxon>
    </lineage>
</organism>
<dbReference type="InterPro" id="IPR000801">
    <property type="entry name" value="Esterase-like"/>
</dbReference>
<dbReference type="GO" id="GO:0046294">
    <property type="term" value="P:formaldehyde catabolic process"/>
    <property type="evidence" value="ECO:0007669"/>
    <property type="project" value="InterPro"/>
</dbReference>
<keyword evidence="4 7" id="KW-0719">Serine esterase</keyword>
<feature type="active site" description="Charge relay system" evidence="6">
    <location>
        <position position="238"/>
    </location>
</feature>
<dbReference type="Gene3D" id="3.40.50.1820">
    <property type="entry name" value="alpha/beta hydrolase"/>
    <property type="match status" value="1"/>
</dbReference>
<dbReference type="SUPFAM" id="SSF53474">
    <property type="entry name" value="alpha/beta-Hydrolases"/>
    <property type="match status" value="1"/>
</dbReference>
<keyword evidence="5 7" id="KW-0378">Hydrolase</keyword>
<dbReference type="OrthoDB" id="420518at2759"/>
<dbReference type="Proteomes" id="UP000002630">
    <property type="component" value="Unassembled WGS sequence"/>
</dbReference>
<evidence type="ECO:0000256" key="5">
    <source>
        <dbReference type="ARBA" id="ARBA00022801"/>
    </source>
</evidence>
<gene>
    <name evidence="8" type="ORF">Esi_0118_0048</name>
</gene>
<dbReference type="EC" id="3.1.2.12" evidence="2 7"/>
<evidence type="ECO:0000256" key="6">
    <source>
        <dbReference type="PIRSR" id="PIRSR614186-1"/>
    </source>
</evidence>
<accession>D7FI83</accession>
<dbReference type="STRING" id="2880.D7FI83"/>
<keyword evidence="9" id="KW-1185">Reference proteome</keyword>
<reference evidence="8 9" key="1">
    <citation type="journal article" date="2010" name="Nature">
        <title>The Ectocarpus genome and the independent evolution of multicellularity in brown algae.</title>
        <authorList>
            <person name="Cock J.M."/>
            <person name="Sterck L."/>
            <person name="Rouze P."/>
            <person name="Scornet D."/>
            <person name="Allen A.E."/>
            <person name="Amoutzias G."/>
            <person name="Anthouard V."/>
            <person name="Artiguenave F."/>
            <person name="Aury J.M."/>
            <person name="Badger J.H."/>
            <person name="Beszteri B."/>
            <person name="Billiau K."/>
            <person name="Bonnet E."/>
            <person name="Bothwell J.H."/>
            <person name="Bowler C."/>
            <person name="Boyen C."/>
            <person name="Brownlee C."/>
            <person name="Carrano C.J."/>
            <person name="Charrier B."/>
            <person name="Cho G.Y."/>
            <person name="Coelho S.M."/>
            <person name="Collen J."/>
            <person name="Corre E."/>
            <person name="Da Silva C."/>
            <person name="Delage L."/>
            <person name="Delaroque N."/>
            <person name="Dittami S.M."/>
            <person name="Doulbeau S."/>
            <person name="Elias M."/>
            <person name="Farnham G."/>
            <person name="Gachon C.M."/>
            <person name="Gschloessl B."/>
            <person name="Heesch S."/>
            <person name="Jabbari K."/>
            <person name="Jubin C."/>
            <person name="Kawai H."/>
            <person name="Kimura K."/>
            <person name="Kloareg B."/>
            <person name="Kupper F.C."/>
            <person name="Lang D."/>
            <person name="Le Bail A."/>
            <person name="Leblanc C."/>
            <person name="Lerouge P."/>
            <person name="Lohr M."/>
            <person name="Lopez P.J."/>
            <person name="Martens C."/>
            <person name="Maumus F."/>
            <person name="Michel G."/>
            <person name="Miranda-Saavedra D."/>
            <person name="Morales J."/>
            <person name="Moreau H."/>
            <person name="Motomura T."/>
            <person name="Nagasato C."/>
            <person name="Napoli C.A."/>
            <person name="Nelson D.R."/>
            <person name="Nyvall-Collen P."/>
            <person name="Peters A.F."/>
            <person name="Pommier C."/>
            <person name="Potin P."/>
            <person name="Poulain J."/>
            <person name="Quesneville H."/>
            <person name="Read B."/>
            <person name="Rensing S.A."/>
            <person name="Ritter A."/>
            <person name="Rousvoal S."/>
            <person name="Samanta M."/>
            <person name="Samson G."/>
            <person name="Schroeder D.C."/>
            <person name="Segurens B."/>
            <person name="Strittmatter M."/>
            <person name="Tonon T."/>
            <person name="Tregear J.W."/>
            <person name="Valentin K."/>
            <person name="von Dassow P."/>
            <person name="Yamagishi T."/>
            <person name="Van de Peer Y."/>
            <person name="Wincker P."/>
        </authorList>
    </citation>
    <scope>NUCLEOTIDE SEQUENCE [LARGE SCALE GENOMIC DNA]</scope>
    <source>
        <strain evidence="9">Ec32 / CCAP1310/4</strain>
    </source>
</reference>
<comment type="similarity">
    <text evidence="1 7">Belongs to the esterase D family.</text>
</comment>
<protein>
    <recommendedName>
        <fullName evidence="3 7">S-formylglutathione hydrolase</fullName>
        <ecNumber evidence="2 7">3.1.2.12</ecNumber>
    </recommendedName>
</protein>
<dbReference type="NCBIfam" id="TIGR02821">
    <property type="entry name" value="fghA_ester_D"/>
    <property type="match status" value="1"/>
</dbReference>
<proteinExistence type="inferred from homology"/>
<dbReference type="GO" id="GO:0018738">
    <property type="term" value="F:S-formylglutathione hydrolase activity"/>
    <property type="evidence" value="ECO:0007669"/>
    <property type="project" value="UniProtKB-EC"/>
</dbReference>
<sequence length="294" mass="31378">MASSSGGAAADLEIKSETACFGGRLLKCVHQSKATKTQMTFTVFLPPAAASSAVPVLYYLSGLTCTDDNFIQKAGAQRIAALRGVALVAPDTSPRGAGVAGEDEGWDFGTGAGFYVDATEAGWKENYRMYAYVTEELPAAVAASFPAVDTSKASVCGHSMGGHGALVVAFRNPDKYRSVSAFSAICNPVECPWGKKAFSGYLGKDEAAWKEYDATELMRRDGPFPSLGKILLDQGSADNFLTAGQLIPEALVKACEDKGQPCEMRMQDGYDHSYFFISSFIEDHVSMHADRLLA</sequence>
<evidence type="ECO:0000256" key="7">
    <source>
        <dbReference type="RuleBase" id="RU363068"/>
    </source>
</evidence>
<dbReference type="InterPro" id="IPR014186">
    <property type="entry name" value="S-formylglutathione_hydrol"/>
</dbReference>
<dbReference type="FunFam" id="3.40.50.1820:FF:000002">
    <property type="entry name" value="S-formylglutathione hydrolase"/>
    <property type="match status" value="1"/>
</dbReference>
<evidence type="ECO:0000256" key="1">
    <source>
        <dbReference type="ARBA" id="ARBA00005622"/>
    </source>
</evidence>
<comment type="catalytic activity">
    <reaction evidence="7">
        <text>S-formylglutathione + H2O = formate + glutathione + H(+)</text>
        <dbReference type="Rhea" id="RHEA:14961"/>
        <dbReference type="ChEBI" id="CHEBI:15377"/>
        <dbReference type="ChEBI" id="CHEBI:15378"/>
        <dbReference type="ChEBI" id="CHEBI:15740"/>
        <dbReference type="ChEBI" id="CHEBI:57688"/>
        <dbReference type="ChEBI" id="CHEBI:57925"/>
        <dbReference type="EC" id="3.1.2.12"/>
    </reaction>
</comment>
<comment type="subcellular location">
    <subcellularLocation>
        <location evidence="7">Cytoplasm</location>
    </subcellularLocation>
</comment>
<dbReference type="EMBL" id="FN649760">
    <property type="protein sequence ID" value="CBJ28708.1"/>
    <property type="molecule type" value="Genomic_DNA"/>
</dbReference>
<evidence type="ECO:0000256" key="4">
    <source>
        <dbReference type="ARBA" id="ARBA00022487"/>
    </source>
</evidence>
<dbReference type="Pfam" id="PF00756">
    <property type="entry name" value="Esterase"/>
    <property type="match status" value="1"/>
</dbReference>
<dbReference type="InterPro" id="IPR029058">
    <property type="entry name" value="AB_hydrolase_fold"/>
</dbReference>
<feature type="active site" description="Charge relay system" evidence="6">
    <location>
        <position position="159"/>
    </location>
</feature>
<dbReference type="InParanoid" id="D7FI83"/>
<dbReference type="PANTHER" id="PTHR10061:SF0">
    <property type="entry name" value="S-FORMYLGLUTATHIONE HYDROLASE"/>
    <property type="match status" value="1"/>
</dbReference>
<evidence type="ECO:0000313" key="8">
    <source>
        <dbReference type="EMBL" id="CBJ28708.1"/>
    </source>
</evidence>
<evidence type="ECO:0000313" key="9">
    <source>
        <dbReference type="Proteomes" id="UP000002630"/>
    </source>
</evidence>
<dbReference type="AlphaFoldDB" id="D7FI83"/>
<dbReference type="GO" id="GO:0052689">
    <property type="term" value="F:carboxylic ester hydrolase activity"/>
    <property type="evidence" value="ECO:0007669"/>
    <property type="project" value="UniProtKB-KW"/>
</dbReference>
<name>D7FI83_ECTSI</name>
<evidence type="ECO:0000256" key="2">
    <source>
        <dbReference type="ARBA" id="ARBA00012479"/>
    </source>
</evidence>
<comment type="function">
    <text evidence="7">Serine hydrolase involved in the detoxification of formaldehyde.</text>
</comment>
<keyword evidence="7" id="KW-0963">Cytoplasm</keyword>
<evidence type="ECO:0000256" key="3">
    <source>
        <dbReference type="ARBA" id="ARBA00016774"/>
    </source>
</evidence>
<dbReference type="eggNOG" id="KOG3101">
    <property type="taxonomic scope" value="Eukaryota"/>
</dbReference>
<feature type="active site" description="Charge relay system" evidence="6">
    <location>
        <position position="272"/>
    </location>
</feature>
<dbReference type="PANTHER" id="PTHR10061">
    <property type="entry name" value="S-FORMYLGLUTATHIONE HYDROLASE"/>
    <property type="match status" value="1"/>
</dbReference>